<organism evidence="2 3">
    <name type="scientific">Tupaia chinensis</name>
    <name type="common">Chinese tree shrew</name>
    <name type="synonym">Tupaia belangeri chinensis</name>
    <dbReference type="NCBI Taxonomy" id="246437"/>
    <lineage>
        <taxon>Eukaryota</taxon>
        <taxon>Metazoa</taxon>
        <taxon>Chordata</taxon>
        <taxon>Craniata</taxon>
        <taxon>Vertebrata</taxon>
        <taxon>Euteleostomi</taxon>
        <taxon>Mammalia</taxon>
        <taxon>Eutheria</taxon>
        <taxon>Euarchontoglires</taxon>
        <taxon>Scandentia</taxon>
        <taxon>Tupaiidae</taxon>
        <taxon>Tupaia</taxon>
    </lineage>
</organism>
<dbReference type="STRING" id="246437.L9L8V8"/>
<reference evidence="3" key="2">
    <citation type="journal article" date="2013" name="Nat. Commun.">
        <title>Genome of the Chinese tree shrew.</title>
        <authorList>
            <person name="Fan Y."/>
            <person name="Huang Z.Y."/>
            <person name="Cao C.C."/>
            <person name="Chen C.S."/>
            <person name="Chen Y.X."/>
            <person name="Fan D.D."/>
            <person name="He J."/>
            <person name="Hou H.L."/>
            <person name="Hu L."/>
            <person name="Hu X.T."/>
            <person name="Jiang X.T."/>
            <person name="Lai R."/>
            <person name="Lang Y.S."/>
            <person name="Liang B."/>
            <person name="Liao S.G."/>
            <person name="Mu D."/>
            <person name="Ma Y.Y."/>
            <person name="Niu Y.Y."/>
            <person name="Sun X.Q."/>
            <person name="Xia J.Q."/>
            <person name="Xiao J."/>
            <person name="Xiong Z.Q."/>
            <person name="Xu L."/>
            <person name="Yang L."/>
            <person name="Zhang Y."/>
            <person name="Zhao W."/>
            <person name="Zhao X.D."/>
            <person name="Zheng Y.T."/>
            <person name="Zhou J.M."/>
            <person name="Zhu Y.B."/>
            <person name="Zhang G.J."/>
            <person name="Wang J."/>
            <person name="Yao Y.G."/>
        </authorList>
    </citation>
    <scope>NUCLEOTIDE SEQUENCE [LARGE SCALE GENOMIC DNA]</scope>
</reference>
<reference evidence="3" key="1">
    <citation type="submission" date="2012-07" db="EMBL/GenBank/DDBJ databases">
        <title>Genome of the Chinese tree shrew, a rising model animal genetically related to primates.</title>
        <authorList>
            <person name="Zhang G."/>
            <person name="Fan Y."/>
            <person name="Yao Y."/>
            <person name="Huang Z."/>
        </authorList>
    </citation>
    <scope>NUCLEOTIDE SEQUENCE [LARGE SCALE GENOMIC DNA]</scope>
</reference>
<dbReference type="Proteomes" id="UP000011518">
    <property type="component" value="Unassembled WGS sequence"/>
</dbReference>
<evidence type="ECO:0000313" key="3">
    <source>
        <dbReference type="Proteomes" id="UP000011518"/>
    </source>
</evidence>
<dbReference type="AlphaFoldDB" id="L9L8V8"/>
<name>L9L8V8_TUPCH</name>
<keyword evidence="2" id="KW-0689">Ribosomal protein</keyword>
<dbReference type="GO" id="GO:0003735">
    <property type="term" value="F:structural constituent of ribosome"/>
    <property type="evidence" value="ECO:0007669"/>
    <property type="project" value="InterPro"/>
</dbReference>
<accession>L9L8V8</accession>
<dbReference type="GO" id="GO:0005840">
    <property type="term" value="C:ribosome"/>
    <property type="evidence" value="ECO:0007669"/>
    <property type="project" value="UniProtKB-KW"/>
</dbReference>
<dbReference type="Pfam" id="PF01777">
    <property type="entry name" value="Ribosomal_L27e"/>
    <property type="match status" value="1"/>
</dbReference>
<feature type="region of interest" description="Disordered" evidence="1">
    <location>
        <begin position="1"/>
        <end position="34"/>
    </location>
</feature>
<dbReference type="InterPro" id="IPR001141">
    <property type="entry name" value="Ribosomal_eL27"/>
</dbReference>
<evidence type="ECO:0000256" key="1">
    <source>
        <dbReference type="SAM" id="MobiDB-lite"/>
    </source>
</evidence>
<dbReference type="InterPro" id="IPR038655">
    <property type="entry name" value="Ribosomal_eL27_sf"/>
</dbReference>
<keyword evidence="3" id="KW-1185">Reference proteome</keyword>
<keyword evidence="2" id="KW-0687">Ribonucleoprotein</keyword>
<protein>
    <submittedName>
        <fullName evidence="2">60S ribosomal protein L27</fullName>
    </submittedName>
</protein>
<dbReference type="Gene3D" id="2.30.30.770">
    <property type="match status" value="1"/>
</dbReference>
<dbReference type="InParanoid" id="L9L8V8"/>
<dbReference type="EMBL" id="KB320505">
    <property type="protein sequence ID" value="ELW70147.1"/>
    <property type="molecule type" value="Genomic_DNA"/>
</dbReference>
<proteinExistence type="predicted"/>
<sequence length="104" mass="12100">MKNIDGTSDGPYSHESMAGTDHYPAKRQLPWARRKSPRVKDEVFCAVTSCPQGTPCIPLDKTVVNKDVFRDPALTRKARWEARVKFKERYKTGKNKWVFQKLRF</sequence>
<evidence type="ECO:0000313" key="2">
    <source>
        <dbReference type="EMBL" id="ELW70147.1"/>
    </source>
</evidence>
<dbReference type="PANTHER" id="PTHR10497">
    <property type="entry name" value="60S RIBOSOMAL PROTEIN L27"/>
    <property type="match status" value="1"/>
</dbReference>
<dbReference type="GO" id="GO:0006412">
    <property type="term" value="P:translation"/>
    <property type="evidence" value="ECO:0007669"/>
    <property type="project" value="InterPro"/>
</dbReference>
<gene>
    <name evidence="2" type="ORF">TREES_T100020298</name>
</gene>